<evidence type="ECO:0000256" key="1">
    <source>
        <dbReference type="SAM" id="MobiDB-lite"/>
    </source>
</evidence>
<feature type="region of interest" description="Disordered" evidence="1">
    <location>
        <begin position="1"/>
        <end position="24"/>
    </location>
</feature>
<organism evidence="2 3">
    <name type="scientific">Brassica rapa subsp. trilocularis</name>
    <dbReference type="NCBI Taxonomy" id="1813537"/>
    <lineage>
        <taxon>Eukaryota</taxon>
        <taxon>Viridiplantae</taxon>
        <taxon>Streptophyta</taxon>
        <taxon>Embryophyta</taxon>
        <taxon>Tracheophyta</taxon>
        <taxon>Spermatophyta</taxon>
        <taxon>Magnoliopsida</taxon>
        <taxon>eudicotyledons</taxon>
        <taxon>Gunneridae</taxon>
        <taxon>Pentapetalae</taxon>
        <taxon>rosids</taxon>
        <taxon>malvids</taxon>
        <taxon>Brassicales</taxon>
        <taxon>Brassicaceae</taxon>
        <taxon>Brassiceae</taxon>
        <taxon>Brassica</taxon>
    </lineage>
</organism>
<accession>A0ABQ7M3T5</accession>
<feature type="region of interest" description="Disordered" evidence="1">
    <location>
        <begin position="149"/>
        <end position="196"/>
    </location>
</feature>
<feature type="non-terminal residue" evidence="2">
    <location>
        <position position="196"/>
    </location>
</feature>
<protein>
    <submittedName>
        <fullName evidence="2">Uncharacterized protein</fullName>
    </submittedName>
</protein>
<feature type="region of interest" description="Disordered" evidence="1">
    <location>
        <begin position="41"/>
        <end position="97"/>
    </location>
</feature>
<feature type="compositionally biased region" description="Polar residues" evidence="1">
    <location>
        <begin position="41"/>
        <end position="52"/>
    </location>
</feature>
<gene>
    <name evidence="2" type="primary">A06g505400.1_BraROA</name>
    <name evidence="2" type="ORF">IGI04_023444</name>
</gene>
<proteinExistence type="predicted"/>
<dbReference type="EMBL" id="JADBGQ010000006">
    <property type="protein sequence ID" value="KAG5393481.1"/>
    <property type="molecule type" value="Genomic_DNA"/>
</dbReference>
<keyword evidence="3" id="KW-1185">Reference proteome</keyword>
<evidence type="ECO:0000313" key="2">
    <source>
        <dbReference type="EMBL" id="KAG5393481.1"/>
    </source>
</evidence>
<comment type="caution">
    <text evidence="2">The sequence shown here is derived from an EMBL/GenBank/DDBJ whole genome shotgun (WGS) entry which is preliminary data.</text>
</comment>
<feature type="non-terminal residue" evidence="2">
    <location>
        <position position="1"/>
    </location>
</feature>
<evidence type="ECO:0000313" key="3">
    <source>
        <dbReference type="Proteomes" id="UP000823674"/>
    </source>
</evidence>
<dbReference type="Proteomes" id="UP000823674">
    <property type="component" value="Chromosome A06"/>
</dbReference>
<feature type="compositionally biased region" description="Acidic residues" evidence="1">
    <location>
        <begin position="77"/>
        <end position="90"/>
    </location>
</feature>
<reference evidence="2 3" key="1">
    <citation type="submission" date="2021-03" db="EMBL/GenBank/DDBJ databases">
        <authorList>
            <person name="King G.J."/>
            <person name="Bancroft I."/>
            <person name="Baten A."/>
            <person name="Bloomfield J."/>
            <person name="Borpatragohain P."/>
            <person name="He Z."/>
            <person name="Irish N."/>
            <person name="Irwin J."/>
            <person name="Liu K."/>
            <person name="Mauleon R.P."/>
            <person name="Moore J."/>
            <person name="Morris R."/>
            <person name="Ostergaard L."/>
            <person name="Wang B."/>
            <person name="Wells R."/>
        </authorList>
    </citation>
    <scope>NUCLEOTIDE SEQUENCE [LARGE SCALE GENOMIC DNA]</scope>
    <source>
        <strain evidence="2">R-o-18</strain>
        <tissue evidence="2">Leaf</tissue>
    </source>
</reference>
<name>A0ABQ7M3T5_BRACM</name>
<sequence length="196" mass="20353">VTKKTKSRRGKDAAGATGTMGQDGAVQTAVLPAGIIPTTVLPTQEGLGNNETGLPVDPILPTETRVDASDGQQEQVREDDAESSNAENEDNLGIGANNVRVDGVGEVAEPSMRDILEAMKLMGAQLVTLTQAFTPLVNPPVGQVTPPVRAAAQVAGSTNKKRKRDSTEEGKTSSGRSECPKCGRYPGGESRKAMGA</sequence>